<dbReference type="InterPro" id="IPR003795">
    <property type="entry name" value="DUF192"/>
</dbReference>
<gene>
    <name evidence="2" type="ORF">HXX08_03495</name>
    <name evidence="3" type="ORF">OZ401_000048</name>
</gene>
<evidence type="ECO:0000313" key="3">
    <source>
        <dbReference type="EMBL" id="WJW66803.1"/>
    </source>
</evidence>
<dbReference type="Gene3D" id="2.60.120.1140">
    <property type="entry name" value="Protein of unknown function DUF192"/>
    <property type="match status" value="1"/>
</dbReference>
<evidence type="ECO:0000313" key="2">
    <source>
        <dbReference type="EMBL" id="NWJ44921.1"/>
    </source>
</evidence>
<feature type="chain" id="PRO_5035765409" evidence="1">
    <location>
        <begin position="22"/>
        <end position="186"/>
    </location>
</feature>
<protein>
    <submittedName>
        <fullName evidence="2">DUF192 domain-containing protein</fullName>
    </submittedName>
</protein>
<evidence type="ECO:0000313" key="4">
    <source>
        <dbReference type="Proteomes" id="UP000521676"/>
    </source>
</evidence>
<proteinExistence type="predicted"/>
<reference evidence="2 4" key="1">
    <citation type="submission" date="2020-06" db="EMBL/GenBank/DDBJ databases">
        <title>Anoxygenic phototrophic Chloroflexota member uses a Type I reaction center.</title>
        <authorList>
            <person name="Tsuji J.M."/>
            <person name="Shaw N.A."/>
            <person name="Nagashima S."/>
            <person name="Venkiteswaran J."/>
            <person name="Schiff S.L."/>
            <person name="Hanada S."/>
            <person name="Tank M."/>
            <person name="Neufeld J.D."/>
        </authorList>
    </citation>
    <scope>NUCLEOTIDE SEQUENCE [LARGE SCALE GENOMIC DNA]</scope>
    <source>
        <strain evidence="2">L227-S17</strain>
    </source>
</reference>
<keyword evidence="1" id="KW-0732">Signal</keyword>
<accession>A0A8T7M0K2</accession>
<reference evidence="3" key="2">
    <citation type="journal article" date="2024" name="Nature">
        <title>Anoxygenic phototroph of the Chloroflexota uses a type I reaction centre.</title>
        <authorList>
            <person name="Tsuji J.M."/>
            <person name="Shaw N.A."/>
            <person name="Nagashima S."/>
            <person name="Venkiteswaran J.J."/>
            <person name="Schiff S.L."/>
            <person name="Watanabe T."/>
            <person name="Fukui M."/>
            <person name="Hanada S."/>
            <person name="Tank M."/>
            <person name="Neufeld J.D."/>
        </authorList>
    </citation>
    <scope>NUCLEOTIDE SEQUENCE</scope>
    <source>
        <strain evidence="3">L227-S17</strain>
    </source>
</reference>
<dbReference type="InterPro" id="IPR038695">
    <property type="entry name" value="Saro_0823-like_sf"/>
</dbReference>
<dbReference type="RefSeq" id="WP_341468696.1">
    <property type="nucleotide sequence ID" value="NZ_CP128399.1"/>
</dbReference>
<dbReference type="EMBL" id="JACATZ010000001">
    <property type="protein sequence ID" value="NWJ44921.1"/>
    <property type="molecule type" value="Genomic_DNA"/>
</dbReference>
<dbReference type="PROSITE" id="PS51257">
    <property type="entry name" value="PROKAR_LIPOPROTEIN"/>
    <property type="match status" value="1"/>
</dbReference>
<dbReference type="Proteomes" id="UP000521676">
    <property type="component" value="Unassembled WGS sequence"/>
</dbReference>
<dbReference type="Pfam" id="PF02643">
    <property type="entry name" value="DUF192"/>
    <property type="match status" value="1"/>
</dbReference>
<keyword evidence="5" id="KW-1185">Reference proteome</keyword>
<feature type="signal peptide" evidence="1">
    <location>
        <begin position="1"/>
        <end position="21"/>
    </location>
</feature>
<dbReference type="PANTHER" id="PTHR37953">
    <property type="entry name" value="UPF0127 PROTEIN MJ1496"/>
    <property type="match status" value="1"/>
</dbReference>
<evidence type="ECO:0000256" key="1">
    <source>
        <dbReference type="SAM" id="SignalP"/>
    </source>
</evidence>
<evidence type="ECO:0000313" key="5">
    <source>
        <dbReference type="Proteomes" id="UP001431572"/>
    </source>
</evidence>
<dbReference type="PANTHER" id="PTHR37953:SF1">
    <property type="entry name" value="UPF0127 PROTEIN MJ1496"/>
    <property type="match status" value="1"/>
</dbReference>
<sequence>MSKPKVLILFLFIAWNLLLSGCDDSIQNVSQPTNTSLKITTTSFSATIPAPTPTTSIATPGQSQLTASAAVIRKTNGEEIKMTVELARTPREQETGLMGRQSLPADSGMLFIFPETGKYSFWMKDTPLALSIAFIASDGKLVDIRDMNPFSEEIITPKAEHLYALEVTQGYFAQKGIKVGDIFKLG</sequence>
<dbReference type="EMBL" id="CP128399">
    <property type="protein sequence ID" value="WJW66803.1"/>
    <property type="molecule type" value="Genomic_DNA"/>
</dbReference>
<dbReference type="AlphaFoldDB" id="A0A8T7M0K2"/>
<organism evidence="2 4">
    <name type="scientific">Candidatus Chlorohelix allophototropha</name>
    <dbReference type="NCBI Taxonomy" id="3003348"/>
    <lineage>
        <taxon>Bacteria</taxon>
        <taxon>Bacillati</taxon>
        <taxon>Chloroflexota</taxon>
        <taxon>Chloroflexia</taxon>
        <taxon>Candidatus Chloroheliales</taxon>
        <taxon>Candidatus Chloroheliaceae</taxon>
        <taxon>Candidatus Chlorohelix</taxon>
    </lineage>
</organism>
<name>A0A8T7M0K2_9CHLR</name>
<dbReference type="Proteomes" id="UP001431572">
    <property type="component" value="Chromosome 1"/>
</dbReference>